<dbReference type="Gene3D" id="2.60.40.10">
    <property type="entry name" value="Immunoglobulins"/>
    <property type="match status" value="16"/>
</dbReference>
<dbReference type="SUPFAM" id="SSF48726">
    <property type="entry name" value="Immunoglobulin"/>
    <property type="match status" value="10"/>
</dbReference>
<protein>
    <recommendedName>
        <fullName evidence="15">Down syndrome cell adhesion molecule-like protein Dscam2</fullName>
    </recommendedName>
</protein>
<evidence type="ECO:0000256" key="10">
    <source>
        <dbReference type="SAM" id="Phobius"/>
    </source>
</evidence>
<dbReference type="PANTHER" id="PTHR44170:SF56">
    <property type="entry name" value="FIBRONECTIN TYPE-III DOMAIN-CONTAINING PROTEIN"/>
    <property type="match status" value="1"/>
</dbReference>
<feature type="domain" description="Fibronectin type-III" evidence="12">
    <location>
        <begin position="1061"/>
        <end position="1160"/>
    </location>
</feature>
<dbReference type="KEGG" id="clec:106666912"/>
<dbReference type="Proteomes" id="UP000494040">
    <property type="component" value="Unassembled WGS sequence"/>
</dbReference>
<dbReference type="SMART" id="SM00408">
    <property type="entry name" value="IGc2"/>
    <property type="match status" value="9"/>
</dbReference>
<evidence type="ECO:0000256" key="8">
    <source>
        <dbReference type="ARBA" id="ARBA00023157"/>
    </source>
</evidence>
<feature type="domain" description="Fibronectin type-III" evidence="12">
    <location>
        <begin position="958"/>
        <end position="1056"/>
    </location>
</feature>
<evidence type="ECO:0000256" key="5">
    <source>
        <dbReference type="ARBA" id="ARBA00022889"/>
    </source>
</evidence>
<dbReference type="FunFam" id="2.60.40.10:FF:000333">
    <property type="entry name" value="Down syndrome cell adhesion molecule"/>
    <property type="match status" value="1"/>
</dbReference>
<keyword evidence="3" id="KW-0732">Signal</keyword>
<keyword evidence="4" id="KW-0677">Repeat</keyword>
<organism evidence="13 14">
    <name type="scientific">Cimex lectularius</name>
    <name type="common">Bed bug</name>
    <name type="synonym">Acanthia lectularia</name>
    <dbReference type="NCBI Taxonomy" id="79782"/>
    <lineage>
        <taxon>Eukaryota</taxon>
        <taxon>Metazoa</taxon>
        <taxon>Ecdysozoa</taxon>
        <taxon>Arthropoda</taxon>
        <taxon>Hexapoda</taxon>
        <taxon>Insecta</taxon>
        <taxon>Pterygota</taxon>
        <taxon>Neoptera</taxon>
        <taxon>Paraneoptera</taxon>
        <taxon>Hemiptera</taxon>
        <taxon>Heteroptera</taxon>
        <taxon>Panheteroptera</taxon>
        <taxon>Cimicomorpha</taxon>
        <taxon>Cimicidae</taxon>
        <taxon>Cimex</taxon>
    </lineage>
</organism>
<evidence type="ECO:0000313" key="13">
    <source>
        <dbReference type="EnsemblMetazoa" id="XP_024085608.1"/>
    </source>
</evidence>
<dbReference type="InterPro" id="IPR036116">
    <property type="entry name" value="FN3_sf"/>
</dbReference>
<dbReference type="Pfam" id="PF13927">
    <property type="entry name" value="Ig_3"/>
    <property type="match status" value="6"/>
</dbReference>
<comment type="subcellular location">
    <subcellularLocation>
        <location evidence="1">Membrane</location>
        <topology evidence="1">Single-pass type I membrane protein</topology>
    </subcellularLocation>
</comment>
<feature type="domain" description="Ig-like" evidence="11">
    <location>
        <begin position="479"/>
        <end position="569"/>
    </location>
</feature>
<dbReference type="GO" id="GO:0098609">
    <property type="term" value="P:cell-cell adhesion"/>
    <property type="evidence" value="ECO:0007669"/>
    <property type="project" value="TreeGrafter"/>
</dbReference>
<dbReference type="InterPro" id="IPR056754">
    <property type="entry name" value="DSCAM/DSCAML_C"/>
</dbReference>
<feature type="transmembrane region" description="Helical" evidence="10">
    <location>
        <begin position="1562"/>
        <end position="1582"/>
    </location>
</feature>
<dbReference type="CDD" id="cd00063">
    <property type="entry name" value="FN3"/>
    <property type="match status" value="6"/>
</dbReference>
<dbReference type="PROSITE" id="PS50853">
    <property type="entry name" value="FN3"/>
    <property type="match status" value="6"/>
</dbReference>
<evidence type="ECO:0000259" key="12">
    <source>
        <dbReference type="PROSITE" id="PS50853"/>
    </source>
</evidence>
<dbReference type="CDD" id="cd00096">
    <property type="entry name" value="Ig"/>
    <property type="match status" value="1"/>
</dbReference>
<dbReference type="InterPro" id="IPR007110">
    <property type="entry name" value="Ig-like_dom"/>
</dbReference>
<keyword evidence="14" id="KW-1185">Reference proteome</keyword>
<evidence type="ECO:0008006" key="15">
    <source>
        <dbReference type="Google" id="ProtNLM"/>
    </source>
</evidence>
<evidence type="ECO:0000256" key="6">
    <source>
        <dbReference type="ARBA" id="ARBA00022989"/>
    </source>
</evidence>
<keyword evidence="2 10" id="KW-0812">Transmembrane</keyword>
<keyword evidence="6 10" id="KW-1133">Transmembrane helix</keyword>
<dbReference type="Pfam" id="PF07679">
    <property type="entry name" value="I-set"/>
    <property type="match status" value="2"/>
</dbReference>
<dbReference type="EnsemblMetazoa" id="XM_024229840.1">
    <property type="protein sequence ID" value="XP_024085608.1"/>
    <property type="gene ID" value="LOC106666912"/>
</dbReference>
<keyword evidence="5" id="KW-0130">Cell adhesion</keyword>
<feature type="domain" description="Ig-like" evidence="11">
    <location>
        <begin position="666"/>
        <end position="748"/>
    </location>
</feature>
<evidence type="ECO:0000256" key="2">
    <source>
        <dbReference type="ARBA" id="ARBA00022692"/>
    </source>
</evidence>
<dbReference type="InterPro" id="IPR013098">
    <property type="entry name" value="Ig_I-set"/>
</dbReference>
<dbReference type="CDD" id="cd20958">
    <property type="entry name" value="IgI_5_Dscam"/>
    <property type="match status" value="1"/>
</dbReference>
<evidence type="ECO:0000259" key="11">
    <source>
        <dbReference type="PROSITE" id="PS50835"/>
    </source>
</evidence>
<dbReference type="CDD" id="cd20956">
    <property type="entry name" value="IgI_4_Dscam"/>
    <property type="match status" value="1"/>
</dbReference>
<feature type="domain" description="Ig-like" evidence="11">
    <location>
        <begin position="388"/>
        <end position="474"/>
    </location>
</feature>
<keyword evidence="9" id="KW-0393">Immunoglobulin domain</keyword>
<evidence type="ECO:0000256" key="4">
    <source>
        <dbReference type="ARBA" id="ARBA00022737"/>
    </source>
</evidence>
<evidence type="ECO:0000256" key="7">
    <source>
        <dbReference type="ARBA" id="ARBA00023136"/>
    </source>
</evidence>
<dbReference type="SMART" id="SM00060">
    <property type="entry name" value="FN3"/>
    <property type="match status" value="6"/>
</dbReference>
<proteinExistence type="predicted"/>
<dbReference type="OrthoDB" id="5969272at2759"/>
<evidence type="ECO:0000313" key="14">
    <source>
        <dbReference type="Proteomes" id="UP000494040"/>
    </source>
</evidence>
<dbReference type="InterPro" id="IPR036179">
    <property type="entry name" value="Ig-like_dom_sf"/>
</dbReference>
<feature type="domain" description="Ig-like" evidence="11">
    <location>
        <begin position="759"/>
        <end position="854"/>
    </location>
</feature>
<dbReference type="FunFam" id="2.60.40.10:FF:000017">
    <property type="entry name" value="Down syndrome cell adhesion molecule b"/>
    <property type="match status" value="1"/>
</dbReference>
<feature type="domain" description="Fibronectin type-III" evidence="12">
    <location>
        <begin position="1445"/>
        <end position="1534"/>
    </location>
</feature>
<keyword evidence="8" id="KW-1015">Disulfide bond</keyword>
<feature type="domain" description="Ig-like" evidence="11">
    <location>
        <begin position="25"/>
        <end position="107"/>
    </location>
</feature>
<name>A0A8I6SNQ7_CIMLE</name>
<dbReference type="InterPro" id="IPR003598">
    <property type="entry name" value="Ig_sub2"/>
</dbReference>
<dbReference type="Pfam" id="PF00041">
    <property type="entry name" value="fn3"/>
    <property type="match status" value="3"/>
</dbReference>
<dbReference type="GO" id="GO:0048812">
    <property type="term" value="P:neuron projection morphogenesis"/>
    <property type="evidence" value="ECO:0007669"/>
    <property type="project" value="UniProtKB-ARBA"/>
</dbReference>
<feature type="domain" description="Ig-like" evidence="11">
    <location>
        <begin position="1245"/>
        <end position="1343"/>
    </location>
</feature>
<evidence type="ECO:0000256" key="1">
    <source>
        <dbReference type="ARBA" id="ARBA00004479"/>
    </source>
</evidence>
<evidence type="ECO:0000256" key="9">
    <source>
        <dbReference type="ARBA" id="ARBA00023319"/>
    </source>
</evidence>
<feature type="domain" description="Ig-like" evidence="11">
    <location>
        <begin position="576"/>
        <end position="661"/>
    </location>
</feature>
<dbReference type="InterPro" id="IPR013783">
    <property type="entry name" value="Ig-like_fold"/>
</dbReference>
<feature type="domain" description="Fibronectin type-III" evidence="12">
    <location>
        <begin position="1347"/>
        <end position="1441"/>
    </location>
</feature>
<keyword evidence="7 10" id="KW-0472">Membrane</keyword>
<dbReference type="GO" id="GO:0016020">
    <property type="term" value="C:membrane"/>
    <property type="evidence" value="ECO:0007669"/>
    <property type="project" value="UniProtKB-SubCell"/>
</dbReference>
<evidence type="ECO:0000256" key="3">
    <source>
        <dbReference type="ARBA" id="ARBA00022729"/>
    </source>
</evidence>
<dbReference type="SMART" id="SM00409">
    <property type="entry name" value="IG"/>
    <property type="match status" value="10"/>
</dbReference>
<feature type="domain" description="Ig-like" evidence="11">
    <location>
        <begin position="124"/>
        <end position="204"/>
    </location>
</feature>
<dbReference type="InterPro" id="IPR003599">
    <property type="entry name" value="Ig_sub"/>
</dbReference>
<feature type="domain" description="Ig-like" evidence="11">
    <location>
        <begin position="206"/>
        <end position="284"/>
    </location>
</feature>
<dbReference type="RefSeq" id="XP_024085608.1">
    <property type="nucleotide sequence ID" value="XM_024229840.1"/>
</dbReference>
<feature type="domain" description="Fibronectin type-III" evidence="12">
    <location>
        <begin position="1164"/>
        <end position="1256"/>
    </location>
</feature>
<dbReference type="Pfam" id="PF25059">
    <property type="entry name" value="FN3_DSCAM-DSCAML_C"/>
    <property type="match status" value="1"/>
</dbReference>
<feature type="domain" description="Ig-like" evidence="11">
    <location>
        <begin position="290"/>
        <end position="383"/>
    </location>
</feature>
<dbReference type="FunFam" id="2.60.40.10:FF:000093">
    <property type="entry name" value="Down syndrome cell adhesion molecule, isoform B"/>
    <property type="match status" value="1"/>
</dbReference>
<dbReference type="OMA" id="CETECAI"/>
<dbReference type="FunFam" id="2.60.40.10:FF:000104">
    <property type="entry name" value="Down syndrome cell adhesion molecule b"/>
    <property type="match status" value="1"/>
</dbReference>
<dbReference type="InterPro" id="IPR003961">
    <property type="entry name" value="FN3_dom"/>
</dbReference>
<reference evidence="13" key="1">
    <citation type="submission" date="2022-01" db="UniProtKB">
        <authorList>
            <consortium name="EnsemblMetazoa"/>
        </authorList>
    </citation>
    <scope>IDENTIFICATION</scope>
</reference>
<feature type="domain" description="Fibronectin type-III" evidence="12">
    <location>
        <begin position="861"/>
        <end position="953"/>
    </location>
</feature>
<dbReference type="PROSITE" id="PS50835">
    <property type="entry name" value="IG_LIKE"/>
    <property type="match status" value="10"/>
</dbReference>
<accession>A0A8I6SNQ7</accession>
<dbReference type="SUPFAM" id="SSF49265">
    <property type="entry name" value="Fibronectin type III"/>
    <property type="match status" value="4"/>
</dbReference>
<dbReference type="GeneID" id="106666912"/>
<dbReference type="PANTHER" id="PTHR44170">
    <property type="entry name" value="PROTEIN SIDEKICK"/>
    <property type="match status" value="1"/>
</dbReference>
<sequence>MTVRAVVVENYDAMAQVVSGPLGLGNTAILRCKVPQHLDGIVAVTAWIIDDSYNIYPTTDGGGKYVMLSWNGDLHILNLSRSDTKRKYTCRTLHRLSGHSQHSNAVTLLVNEMSSSTGVNLMVPADSVVTTRQTSDIILPCVANSYPPPSYQWFKNNIPIEINERKLLVGGSLLLRSVAVEDSGLYVCVANSSTSSVKVQVTLAIPKTLMVHINPQNLQVDSGSKAGFECVTSATQVYWYKDGADKGVYGAILQIPSVGRSDQGVYQCRVIQNNEQNYAVAELRLGASKPQLIYQFLEHTLQPGPPVSLKCIATGNPTPHITWTLDGYPLPQSDRFIIGQYVSMTGDVISHVNLTKVAVEDGGMYSCKASNRAGAVEHHAPLRVYGSPVIRSIPALSAIAGKSVTINCPVGGYPIHTKTWEKDGKPLTTSHRVKVFSNGTLSISNVQTKIDQGSYKCVAANRQGHTARATVEVTVLEPPVLSGLEPTRVGLVGERLGLQCLVIRGQVPINLHWQRSETPVLKLNLPSISISSPAEYSSTLLFENLNLHHTGNYTCVATNSAATVSATVQLFVNEPPEITPFTVPVLEAGSRLQATCTVHKGDPPLNISWSKDGINITQDVTVYNLYTSILSIAQVTRRDSGNYTCTAVNQASTVEHTAQLIVTVPPEWIVEPHDVNVVVGQPISLHCSADGYPKPALTWRKSVGKDSTQFGEKLSGTENGTYTVSSASDEDEGYYLCEAHNGIGAGLSAVIFLHVNALPNFVSGGRKVLATRGVSAVLKCEARGDLPLVVKWQRNHITITSSSDKYELKETFLEEAKTIKSQLTVKNTMQTDSGKYVCTASNSFGSDEMVVHLSIQDVPEPPKDVKIIETSSRSLKISWMQPQDNNSPLLHYSISFTKDPDNWLNSEDTKELWTWYEIQHLHPSTKYHIRVFAVNHVGPSPPSEIVSAKTGPEIPSGAPIEIIATPISNSKIELNWKPPVPEHRNAPITGYTIGFKRAIDESYNYTNLDFTSDIERLSHTLTGLKSFTKYEITIQAINIMGSGLTSQAVFCTTLEAAPDDSPKDVNCKAVSSQRLDIRWTKPPKSKQNGKILGYKITYLKIPPVNDILTEAFEESKKTDRESFILTSLEKFTSYSIKVSAFTIAGMGPQSSPIFCTTMESAPDPPQEMKVVQSGLQNVIISWLHPSKAYGRLINVKLHQRELSLGNSVQIRSLSPDINYLTLGIKFGISYEWWMSAVNSAGESVPTTTISFTPADKVSAKIYSIGSEKYVGLGSKVDMTCNSVGIPLPITAWKRNNKDISASGYKIWSNKTLTINHVTNKHGGNYTCIVKNSHGSDHISYLLNIIGPPSAPKLHLVMATVHNITLGWGRPQQALALLGYKLIYRIFNKSLNWNEINFTNSADEFTISNLQCGTTIEARISAENRVGMGPLSDILQLSTLAPAPEPPLPDQALTTTSNTIIVHLELWRFFECPVTHFVIERKTRNSKWHLVGEWLPGSNYVMSGLQPSTFYQICIISHTSAGQISHYFHTTTKPANGEESQIDTPWEPREQPKPFYLDLHTTLPIIASILALILAIVTIIICLKQKIWKCNNLEEPSAEVMPQPEYYSAMDKKAEPTNRVDPEYADEIYPYATFQMPKASKEKLTHDFHPFIYQGSSIVDVNNFPTPKSKQYNDHVLPPDEYDNLDDVQFQMSLHRHMKQNQITSMKVSSPIDISPQHVKNHTFRKNKYIYTNLMK</sequence>